<evidence type="ECO:0000256" key="1">
    <source>
        <dbReference type="SAM" id="SignalP"/>
    </source>
</evidence>
<dbReference type="EnsemblMetazoa" id="CapteT2758">
    <property type="protein sequence ID" value="CapteP2758"/>
    <property type="gene ID" value="CapteG2758"/>
</dbReference>
<keyword evidence="4" id="KW-1185">Reference proteome</keyword>
<accession>R7U979</accession>
<keyword evidence="1" id="KW-0732">Signal</keyword>
<dbReference type="OMA" id="DVCIDHS"/>
<gene>
    <name evidence="2" type="ORF">CAPTEDRAFT_2758</name>
</gene>
<evidence type="ECO:0000313" key="2">
    <source>
        <dbReference type="EMBL" id="ELU02519.1"/>
    </source>
</evidence>
<dbReference type="STRING" id="283909.R7U979"/>
<dbReference type="EMBL" id="KB303969">
    <property type="protein sequence ID" value="ELU02519.1"/>
    <property type="molecule type" value="Genomic_DNA"/>
</dbReference>
<organism evidence="2">
    <name type="scientific">Capitella teleta</name>
    <name type="common">Polychaete worm</name>
    <dbReference type="NCBI Taxonomy" id="283909"/>
    <lineage>
        <taxon>Eukaryota</taxon>
        <taxon>Metazoa</taxon>
        <taxon>Spiralia</taxon>
        <taxon>Lophotrochozoa</taxon>
        <taxon>Annelida</taxon>
        <taxon>Polychaeta</taxon>
        <taxon>Sedentaria</taxon>
        <taxon>Scolecida</taxon>
        <taxon>Capitellidae</taxon>
        <taxon>Capitella</taxon>
    </lineage>
</organism>
<feature type="chain" id="PRO_5008787817" description="Ectonucleotide pyrophosphatase/phosphodiesterase family member 5" evidence="1">
    <location>
        <begin position="25"/>
        <end position="442"/>
    </location>
</feature>
<reference evidence="3" key="3">
    <citation type="submission" date="2015-06" db="UniProtKB">
        <authorList>
            <consortium name="EnsemblMetazoa"/>
        </authorList>
    </citation>
    <scope>IDENTIFICATION</scope>
</reference>
<dbReference type="SUPFAM" id="SSF53649">
    <property type="entry name" value="Alkaline phosphatase-like"/>
    <property type="match status" value="1"/>
</dbReference>
<evidence type="ECO:0000313" key="4">
    <source>
        <dbReference type="Proteomes" id="UP000014760"/>
    </source>
</evidence>
<dbReference type="AlphaFoldDB" id="R7U979"/>
<dbReference type="Proteomes" id="UP000014760">
    <property type="component" value="Unassembled WGS sequence"/>
</dbReference>
<reference evidence="4" key="1">
    <citation type="submission" date="2012-12" db="EMBL/GenBank/DDBJ databases">
        <authorList>
            <person name="Hellsten U."/>
            <person name="Grimwood J."/>
            <person name="Chapman J.A."/>
            <person name="Shapiro H."/>
            <person name="Aerts A."/>
            <person name="Otillar R.P."/>
            <person name="Terry A.Y."/>
            <person name="Boore J.L."/>
            <person name="Simakov O."/>
            <person name="Marletaz F."/>
            <person name="Cho S.-J."/>
            <person name="Edsinger-Gonzales E."/>
            <person name="Havlak P."/>
            <person name="Kuo D.-H."/>
            <person name="Larsson T."/>
            <person name="Lv J."/>
            <person name="Arendt D."/>
            <person name="Savage R."/>
            <person name="Osoegawa K."/>
            <person name="de Jong P."/>
            <person name="Lindberg D.R."/>
            <person name="Seaver E.C."/>
            <person name="Weisblat D.A."/>
            <person name="Putnam N.H."/>
            <person name="Grigoriev I.V."/>
            <person name="Rokhsar D.S."/>
        </authorList>
    </citation>
    <scope>NUCLEOTIDE SEQUENCE</scope>
    <source>
        <strain evidence="4">I ESC-2004</strain>
    </source>
</reference>
<dbReference type="InterPro" id="IPR017850">
    <property type="entry name" value="Alkaline_phosphatase_core_sf"/>
</dbReference>
<evidence type="ECO:0000313" key="3">
    <source>
        <dbReference type="EnsemblMetazoa" id="CapteP2758"/>
    </source>
</evidence>
<protein>
    <recommendedName>
        <fullName evidence="5">Ectonucleotide pyrophosphatase/phosphodiesterase family member 5</fullName>
    </recommendedName>
</protein>
<dbReference type="Gene3D" id="3.40.720.10">
    <property type="entry name" value="Alkaline Phosphatase, subunit A"/>
    <property type="match status" value="1"/>
</dbReference>
<proteinExistence type="predicted"/>
<dbReference type="GO" id="GO:0016787">
    <property type="term" value="F:hydrolase activity"/>
    <property type="evidence" value="ECO:0007669"/>
    <property type="project" value="UniProtKB-ARBA"/>
</dbReference>
<feature type="signal peptide" evidence="1">
    <location>
        <begin position="1"/>
        <end position="24"/>
    </location>
</feature>
<name>R7U979_CAPTE</name>
<sequence>MGSTKPYLFLCLLTLHSLFYLCFSHSDNSLVLVISFDGFRWDYLEKAKTAGKSTPSFDYLISSGVSIKGPGGVKNVFATFTFPNHYSLATGLYAENHGVVHNEMFDPDTNETFRNTPTQNEDSKWWDNGTPGEGPEPIWIANQHDSPQALFKKRSGVYFWPGSLAVNHGTRPFHYKSYDETVTNKTRINTMLEWFSTEDNPINLGFLYFDQPDAMGHLVGPDHPALIDNIVALDDLVGYLLNEMERKHLHKRLNLVITSDHGMTAITNYISVDEFVDPISYNHYGESPVWHIVPEPGMEEQVYESFKKVPNATLYKKEEIPEHFHYKHNKRIMPLILVADKGQMLCHNVSTCYLMNGDHGYTNEDLDMQPMFVAHGPAFKRDFKVDQFEIVDIYPLLCHLLDIEPSPHDGDLERVEIMLEVHDNSLITTTTSTIVFSLDHIN</sequence>
<dbReference type="OrthoDB" id="415411at2759"/>
<dbReference type="PANTHER" id="PTHR10151:SF120">
    <property type="entry name" value="BIS(5'-ADENOSYL)-TRIPHOSPHATASE"/>
    <property type="match status" value="1"/>
</dbReference>
<dbReference type="Pfam" id="PF01663">
    <property type="entry name" value="Phosphodiest"/>
    <property type="match status" value="1"/>
</dbReference>
<dbReference type="HOGENOM" id="CLU_017594_1_2_1"/>
<reference evidence="2 4" key="2">
    <citation type="journal article" date="2013" name="Nature">
        <title>Insights into bilaterian evolution from three spiralian genomes.</title>
        <authorList>
            <person name="Simakov O."/>
            <person name="Marletaz F."/>
            <person name="Cho S.J."/>
            <person name="Edsinger-Gonzales E."/>
            <person name="Havlak P."/>
            <person name="Hellsten U."/>
            <person name="Kuo D.H."/>
            <person name="Larsson T."/>
            <person name="Lv J."/>
            <person name="Arendt D."/>
            <person name="Savage R."/>
            <person name="Osoegawa K."/>
            <person name="de Jong P."/>
            <person name="Grimwood J."/>
            <person name="Chapman J.A."/>
            <person name="Shapiro H."/>
            <person name="Aerts A."/>
            <person name="Otillar R.P."/>
            <person name="Terry A.Y."/>
            <person name="Boore J.L."/>
            <person name="Grigoriev I.V."/>
            <person name="Lindberg D.R."/>
            <person name="Seaver E.C."/>
            <person name="Weisblat D.A."/>
            <person name="Putnam N.H."/>
            <person name="Rokhsar D.S."/>
        </authorList>
    </citation>
    <scope>NUCLEOTIDE SEQUENCE</scope>
    <source>
        <strain evidence="2 4">I ESC-2004</strain>
    </source>
</reference>
<dbReference type="InterPro" id="IPR002591">
    <property type="entry name" value="Phosphodiest/P_Trfase"/>
</dbReference>
<dbReference type="Gene3D" id="3.30.1360.180">
    <property type="match status" value="1"/>
</dbReference>
<dbReference type="PANTHER" id="PTHR10151">
    <property type="entry name" value="ECTONUCLEOTIDE PYROPHOSPHATASE/PHOSPHODIESTERASE"/>
    <property type="match status" value="1"/>
</dbReference>
<dbReference type="EMBL" id="AMQN01008794">
    <property type="status" value="NOT_ANNOTATED_CDS"/>
    <property type="molecule type" value="Genomic_DNA"/>
</dbReference>
<dbReference type="CDD" id="cd16018">
    <property type="entry name" value="Enpp"/>
    <property type="match status" value="1"/>
</dbReference>
<evidence type="ECO:0008006" key="5">
    <source>
        <dbReference type="Google" id="ProtNLM"/>
    </source>
</evidence>